<dbReference type="PANTHER" id="PTHR24414:SF60">
    <property type="entry name" value="OS03G0415400 PROTEIN"/>
    <property type="match status" value="1"/>
</dbReference>
<reference evidence="2" key="1">
    <citation type="submission" date="2024-03" db="EMBL/GenBank/DDBJ databases">
        <title>WGS assembly of Saponaria officinalis var. Norfolk2.</title>
        <authorList>
            <person name="Jenkins J."/>
            <person name="Shu S."/>
            <person name="Grimwood J."/>
            <person name="Barry K."/>
            <person name="Goodstein D."/>
            <person name="Schmutz J."/>
            <person name="Leebens-Mack J."/>
            <person name="Osbourn A."/>
        </authorList>
    </citation>
    <scope>NUCLEOTIDE SEQUENCE [LARGE SCALE GENOMIC DNA]</scope>
    <source>
        <strain evidence="2">JIC</strain>
    </source>
</reference>
<dbReference type="SUPFAM" id="SSF117281">
    <property type="entry name" value="Kelch motif"/>
    <property type="match status" value="1"/>
</dbReference>
<dbReference type="SUPFAM" id="SSF81383">
    <property type="entry name" value="F-box domain"/>
    <property type="match status" value="1"/>
</dbReference>
<name>A0AAW1LP67_SAPOF</name>
<dbReference type="InterPro" id="IPR006652">
    <property type="entry name" value="Kelch_1"/>
</dbReference>
<dbReference type="InterPro" id="IPR036047">
    <property type="entry name" value="F-box-like_dom_sf"/>
</dbReference>
<dbReference type="EMBL" id="JBDFQZ010000004">
    <property type="protein sequence ID" value="KAK9735892.1"/>
    <property type="molecule type" value="Genomic_DNA"/>
</dbReference>
<evidence type="ECO:0000313" key="3">
    <source>
        <dbReference type="Proteomes" id="UP001443914"/>
    </source>
</evidence>
<keyword evidence="3" id="KW-1185">Reference proteome</keyword>
<dbReference type="Pfam" id="PF00646">
    <property type="entry name" value="F-box"/>
    <property type="match status" value="1"/>
</dbReference>
<dbReference type="InterPro" id="IPR050354">
    <property type="entry name" value="F-box/kelch-repeat_ARATH"/>
</dbReference>
<dbReference type="PANTHER" id="PTHR24414">
    <property type="entry name" value="F-BOX/KELCH-REPEAT PROTEIN SKIP4"/>
    <property type="match status" value="1"/>
</dbReference>
<comment type="caution">
    <text evidence="2">The sequence shown here is derived from an EMBL/GenBank/DDBJ whole genome shotgun (WGS) entry which is preliminary data.</text>
</comment>
<protein>
    <recommendedName>
        <fullName evidence="1">F-box domain-containing protein</fullName>
    </recommendedName>
</protein>
<evidence type="ECO:0000259" key="1">
    <source>
        <dbReference type="PROSITE" id="PS50181"/>
    </source>
</evidence>
<dbReference type="Gene3D" id="1.20.1280.50">
    <property type="match status" value="1"/>
</dbReference>
<feature type="domain" description="F-box" evidence="1">
    <location>
        <begin position="61"/>
        <end position="109"/>
    </location>
</feature>
<dbReference type="Gene3D" id="2.120.10.80">
    <property type="entry name" value="Kelch-type beta propeller"/>
    <property type="match status" value="1"/>
</dbReference>
<proteinExistence type="predicted"/>
<accession>A0AAW1LP67</accession>
<dbReference type="InterPro" id="IPR001810">
    <property type="entry name" value="F-box_dom"/>
</dbReference>
<dbReference type="Pfam" id="PF01344">
    <property type="entry name" value="Kelch_1"/>
    <property type="match status" value="1"/>
</dbReference>
<sequence>MTVTEMAGVVRVRSHQSNSNNSRHFSRLIKSCCPNPDAPSHSFSPFNPIVVVKPKFPTIRKTSICCLPDDILYDILSRVPLSSLPSISAVCRRWARLVDADTFSLLRRMHARLHPTLFVFSLVNTTSFSTLRLFVDDSWNVSRNDVVPFRLPSDVHADISHARVTAVGRKVFIVSRFNCLCFDPWTGMVKPRSEPVWPRKRFAIAAVNGRVYVAGGSPHASEVEEFNPDTNEWRVVSDAPRRRYGCVGVGVESVFYIIGGLKIGGASDTRAAEARAFASSMDLYDVASRGWLKTRSVPGGGCVVAACGAHGHVYVLASHAVELSFWRFNATRNGSSGSGTFGEWCRMRPPPMPAQVRVGGGVKYSSVGVEEKVVLIQVNKIQANVFIFDCVTQEWSSAPNLPHFVQRVATICVDC</sequence>
<dbReference type="Proteomes" id="UP001443914">
    <property type="component" value="Unassembled WGS sequence"/>
</dbReference>
<evidence type="ECO:0000313" key="2">
    <source>
        <dbReference type="EMBL" id="KAK9735892.1"/>
    </source>
</evidence>
<organism evidence="2 3">
    <name type="scientific">Saponaria officinalis</name>
    <name type="common">Common soapwort</name>
    <name type="synonym">Lychnis saponaria</name>
    <dbReference type="NCBI Taxonomy" id="3572"/>
    <lineage>
        <taxon>Eukaryota</taxon>
        <taxon>Viridiplantae</taxon>
        <taxon>Streptophyta</taxon>
        <taxon>Embryophyta</taxon>
        <taxon>Tracheophyta</taxon>
        <taxon>Spermatophyta</taxon>
        <taxon>Magnoliopsida</taxon>
        <taxon>eudicotyledons</taxon>
        <taxon>Gunneridae</taxon>
        <taxon>Pentapetalae</taxon>
        <taxon>Caryophyllales</taxon>
        <taxon>Caryophyllaceae</taxon>
        <taxon>Caryophylleae</taxon>
        <taxon>Saponaria</taxon>
    </lineage>
</organism>
<dbReference type="SMART" id="SM00256">
    <property type="entry name" value="FBOX"/>
    <property type="match status" value="1"/>
</dbReference>
<dbReference type="PROSITE" id="PS50181">
    <property type="entry name" value="FBOX"/>
    <property type="match status" value="1"/>
</dbReference>
<dbReference type="AlphaFoldDB" id="A0AAW1LP67"/>
<gene>
    <name evidence="2" type="ORF">RND81_04G235700</name>
</gene>
<dbReference type="InterPro" id="IPR015915">
    <property type="entry name" value="Kelch-typ_b-propeller"/>
</dbReference>